<protein>
    <submittedName>
        <fullName evidence="5">Uncharacterized protein</fullName>
    </submittedName>
</protein>
<evidence type="ECO:0000259" key="4">
    <source>
        <dbReference type="Pfam" id="PF23742"/>
    </source>
</evidence>
<dbReference type="Proteomes" id="UP000284706">
    <property type="component" value="Unassembled WGS sequence"/>
</dbReference>
<keyword evidence="1" id="KW-0175">Coiled coil</keyword>
<evidence type="ECO:0000256" key="2">
    <source>
        <dbReference type="SAM" id="MobiDB-lite"/>
    </source>
</evidence>
<evidence type="ECO:0000256" key="1">
    <source>
        <dbReference type="SAM" id="Coils"/>
    </source>
</evidence>
<name>A0A409W0N6_9AGAR</name>
<dbReference type="PANTHER" id="PTHR21601">
    <property type="entry name" value="SPA2 PROTEIN"/>
    <property type="match status" value="1"/>
</dbReference>
<dbReference type="Pfam" id="PF23742">
    <property type="entry name" value="VBS_C3G9"/>
    <property type="match status" value="1"/>
</dbReference>
<dbReference type="InterPro" id="IPR056439">
    <property type="entry name" value="VBS_C3G9"/>
</dbReference>
<comment type="caution">
    <text evidence="5">The sequence shown here is derived from an EMBL/GenBank/DDBJ whole genome shotgun (WGS) entry which is preliminary data.</text>
</comment>
<dbReference type="AlphaFoldDB" id="A0A409W0N6"/>
<feature type="domain" description="C3G9 VBS-like" evidence="4">
    <location>
        <begin position="350"/>
        <end position="468"/>
    </location>
</feature>
<evidence type="ECO:0000259" key="3">
    <source>
        <dbReference type="Pfam" id="PF08518"/>
    </source>
</evidence>
<dbReference type="PANTHER" id="PTHR21601:SF0">
    <property type="entry name" value="PROTEIN SPA2-RELATED"/>
    <property type="match status" value="1"/>
</dbReference>
<sequence length="537" mass="60941">MTERWPLHTLPTISESDTFDATWTSGDLQVLKVHCREFRQYVNDYLDASAFFSTYLRKTMSYLSAQGPTAQSVSCMRRLATLGTQQIFELSTDLYDELLRRSEETVSSLPPRDDMPYRRNQARHRLASLSTSWFQDLANDIYCELLRRFPECKQEMLFWRPIPNSVPREATQDEEDFMLALYPDFGQSVPGPLSTGEGSSLDLINEMRQYYEVRIAKMQAQITDLRRNVRDFARQKDESEERVQQLEQELASRSIISSLLSDFNQLPKSEGSWKFEAREKSLKVNDTRLSQAVDAYVREDTFKPAGGDFRAAPTSDSEQARSVAPLPTPPLSSVQESNSEAEEGNPFPVSPHGVLRDVKATAFLHSMRDLLTAGMLGTRFQVLEALQMVILVVTTIKEDLNVYHEQLEGPDGWEVLIFEKRAEDAINALASVCTTQESTERLYSGSLEIAAGCVSAVVTEIKQKFGIRVATKAEQEALAKRLNFPSWLQIEDAEDISSHRSSEYSLASSRTQTTDYGHFARRMAISQETTWSLTFDD</sequence>
<reference evidence="5 6" key="1">
    <citation type="journal article" date="2018" name="Evol. Lett.">
        <title>Horizontal gene cluster transfer increased hallucinogenic mushroom diversity.</title>
        <authorList>
            <person name="Reynolds H.T."/>
            <person name="Vijayakumar V."/>
            <person name="Gluck-Thaler E."/>
            <person name="Korotkin H.B."/>
            <person name="Matheny P.B."/>
            <person name="Slot J.C."/>
        </authorList>
    </citation>
    <scope>NUCLEOTIDE SEQUENCE [LARGE SCALE GENOMIC DNA]</scope>
    <source>
        <strain evidence="5 6">SRW20</strain>
    </source>
</reference>
<dbReference type="GO" id="GO:0005078">
    <property type="term" value="F:MAP-kinase scaffold activity"/>
    <property type="evidence" value="ECO:0007669"/>
    <property type="project" value="TreeGrafter"/>
</dbReference>
<gene>
    <name evidence="5" type="ORF">CVT26_006707</name>
</gene>
<keyword evidence="6" id="KW-1185">Reference proteome</keyword>
<dbReference type="InterPro" id="IPR013724">
    <property type="entry name" value="GIT_SHD"/>
</dbReference>
<evidence type="ECO:0000313" key="5">
    <source>
        <dbReference type="EMBL" id="PPQ72072.1"/>
    </source>
</evidence>
<dbReference type="OrthoDB" id="5588096at2759"/>
<dbReference type="EMBL" id="NHYE01005474">
    <property type="protein sequence ID" value="PPQ72072.1"/>
    <property type="molecule type" value="Genomic_DNA"/>
</dbReference>
<feature type="coiled-coil region" evidence="1">
    <location>
        <begin position="208"/>
        <end position="256"/>
    </location>
</feature>
<feature type="region of interest" description="Disordered" evidence="2">
    <location>
        <begin position="304"/>
        <end position="351"/>
    </location>
</feature>
<dbReference type="STRING" id="231916.A0A409W0N6"/>
<accession>A0A409W0N6</accession>
<dbReference type="Pfam" id="PF08518">
    <property type="entry name" value="GIT_SHD"/>
    <property type="match status" value="2"/>
</dbReference>
<evidence type="ECO:0000313" key="6">
    <source>
        <dbReference type="Proteomes" id="UP000284706"/>
    </source>
</evidence>
<organism evidence="5 6">
    <name type="scientific">Gymnopilus dilepis</name>
    <dbReference type="NCBI Taxonomy" id="231916"/>
    <lineage>
        <taxon>Eukaryota</taxon>
        <taxon>Fungi</taxon>
        <taxon>Dikarya</taxon>
        <taxon>Basidiomycota</taxon>
        <taxon>Agaricomycotina</taxon>
        <taxon>Agaricomycetes</taxon>
        <taxon>Agaricomycetidae</taxon>
        <taxon>Agaricales</taxon>
        <taxon>Agaricineae</taxon>
        <taxon>Hymenogastraceae</taxon>
        <taxon>Gymnopilus</taxon>
    </lineage>
</organism>
<proteinExistence type="predicted"/>
<feature type="domain" description="GIT Spa2 homology (SHD)" evidence="3">
    <location>
        <begin position="122"/>
        <end position="148"/>
    </location>
</feature>
<feature type="domain" description="GIT Spa2 homology (SHD)" evidence="3">
    <location>
        <begin position="78"/>
        <end position="101"/>
    </location>
</feature>
<dbReference type="InParanoid" id="A0A409W0N6"/>
<dbReference type="InterPro" id="IPR039892">
    <property type="entry name" value="Spa2/Sph1"/>
</dbReference>